<dbReference type="KEGG" id="tcu:Tcur_1421"/>
<dbReference type="STRING" id="471852.Tcur_1421"/>
<evidence type="ECO:0000256" key="1">
    <source>
        <dbReference type="SAM" id="Phobius"/>
    </source>
</evidence>
<dbReference type="RefSeq" id="WP_012851785.1">
    <property type="nucleotide sequence ID" value="NC_013510.1"/>
</dbReference>
<keyword evidence="1" id="KW-0472">Membrane</keyword>
<dbReference type="eggNOG" id="COG3170">
    <property type="taxonomic scope" value="Bacteria"/>
</dbReference>
<dbReference type="HOGENOM" id="CLU_136028_0_0_11"/>
<feature type="transmembrane region" description="Helical" evidence="1">
    <location>
        <begin position="91"/>
        <end position="112"/>
    </location>
</feature>
<organism evidence="3 4">
    <name type="scientific">Thermomonospora curvata (strain ATCC 19995 / DSM 43183 / JCM 3096 / KCTC 9072 / NBRC 15933 / NCIMB 10081 / Henssen B9)</name>
    <dbReference type="NCBI Taxonomy" id="471852"/>
    <lineage>
        <taxon>Bacteria</taxon>
        <taxon>Bacillati</taxon>
        <taxon>Actinomycetota</taxon>
        <taxon>Actinomycetes</taxon>
        <taxon>Streptosporangiales</taxon>
        <taxon>Thermomonosporaceae</taxon>
        <taxon>Thermomonospora</taxon>
    </lineage>
</organism>
<reference evidence="3 4" key="1">
    <citation type="journal article" date="2011" name="Stand. Genomic Sci.">
        <title>Complete genome sequence of Thermomonospora curvata type strain (B9).</title>
        <authorList>
            <person name="Chertkov O."/>
            <person name="Sikorski J."/>
            <person name="Nolan M."/>
            <person name="Lapidus A."/>
            <person name="Lucas S."/>
            <person name="Del Rio T.G."/>
            <person name="Tice H."/>
            <person name="Cheng J.F."/>
            <person name="Goodwin L."/>
            <person name="Pitluck S."/>
            <person name="Liolios K."/>
            <person name="Ivanova N."/>
            <person name="Mavromatis K."/>
            <person name="Mikhailova N."/>
            <person name="Ovchinnikova G."/>
            <person name="Pati A."/>
            <person name="Chen A."/>
            <person name="Palaniappan K."/>
            <person name="Djao O.D."/>
            <person name="Land M."/>
            <person name="Hauser L."/>
            <person name="Chang Y.J."/>
            <person name="Jeffries C.D."/>
            <person name="Brettin T."/>
            <person name="Han C."/>
            <person name="Detter J.C."/>
            <person name="Rohde M."/>
            <person name="Goker M."/>
            <person name="Woyke T."/>
            <person name="Bristow J."/>
            <person name="Eisen J.A."/>
            <person name="Markowitz V."/>
            <person name="Hugenholtz P."/>
            <person name="Klenk H.P."/>
            <person name="Kyrpides N.C."/>
        </authorList>
    </citation>
    <scope>NUCLEOTIDE SEQUENCE [LARGE SCALE GENOMIC DNA]</scope>
    <source>
        <strain evidence="4">ATCC 19995 / DSM 43183 / JCM 3096 / KCTC 9072 / NBRC 15933 / NCIMB 10081 / Henssen B9</strain>
    </source>
</reference>
<feature type="transmembrane region" description="Helical" evidence="1">
    <location>
        <begin position="118"/>
        <end position="139"/>
    </location>
</feature>
<name>D1AA65_THECD</name>
<sequence>MGLVLPAQLAGLLEELGYMWPNTDEVKLFQMGQAWMEHGGKVSTVVQQADQAVQTALSANRGQGVEAFQAKWNAEDSAHQVAQDGVTGARVIGAALLACAAIVIALKITVIIQLTILLIQIIQAIAASVATFGASLAWIPVAKKLADMAINFAISRAMEAILGS</sequence>
<evidence type="ECO:0000313" key="3">
    <source>
        <dbReference type="EMBL" id="ACY97001.1"/>
    </source>
</evidence>
<evidence type="ECO:0000313" key="4">
    <source>
        <dbReference type="Proteomes" id="UP000001918"/>
    </source>
</evidence>
<dbReference type="EMBL" id="CP001738">
    <property type="protein sequence ID" value="ACY97001.1"/>
    <property type="molecule type" value="Genomic_DNA"/>
</dbReference>
<keyword evidence="1" id="KW-0812">Transmembrane</keyword>
<gene>
    <name evidence="3" type="ordered locus">Tcur_1421</name>
</gene>
<protein>
    <recommendedName>
        <fullName evidence="2">Outer membrane channel protein CpnT-like N-terminal domain-containing protein</fullName>
    </recommendedName>
</protein>
<dbReference type="Proteomes" id="UP000001918">
    <property type="component" value="Chromosome"/>
</dbReference>
<proteinExistence type="predicted"/>
<feature type="domain" description="Outer membrane channel protein CpnT-like N-terminal" evidence="2">
    <location>
        <begin position="17"/>
        <end position="140"/>
    </location>
</feature>
<dbReference type="Pfam" id="PF25547">
    <property type="entry name" value="WXG100_2"/>
    <property type="match status" value="1"/>
</dbReference>
<dbReference type="AlphaFoldDB" id="D1AA65"/>
<keyword evidence="4" id="KW-1185">Reference proteome</keyword>
<dbReference type="OrthoDB" id="2677932at2"/>
<keyword evidence="1" id="KW-1133">Transmembrane helix</keyword>
<accession>D1AA65</accession>
<evidence type="ECO:0000259" key="2">
    <source>
        <dbReference type="Pfam" id="PF25547"/>
    </source>
</evidence>
<dbReference type="InterPro" id="IPR057746">
    <property type="entry name" value="CpnT-like_N"/>
</dbReference>